<evidence type="ECO:0000313" key="1">
    <source>
        <dbReference type="EMBL" id="SBP88977.1"/>
    </source>
</evidence>
<keyword evidence="2" id="KW-1185">Reference proteome</keyword>
<organism evidence="1 2">
    <name type="scientific">Thiomonas delicata</name>
    <name type="common">Thiomonas cuprina</name>
    <dbReference type="NCBI Taxonomy" id="364030"/>
    <lineage>
        <taxon>Bacteria</taxon>
        <taxon>Pseudomonadati</taxon>
        <taxon>Pseudomonadota</taxon>
        <taxon>Betaproteobacteria</taxon>
        <taxon>Burkholderiales</taxon>
        <taxon>Thiomonas</taxon>
    </lineage>
</organism>
<reference evidence="1 2" key="1">
    <citation type="submission" date="2016-06" db="EMBL/GenBank/DDBJ databases">
        <authorList>
            <person name="Kjaerup R.B."/>
            <person name="Dalgaard T.S."/>
            <person name="Juul-Madsen H.R."/>
        </authorList>
    </citation>
    <scope>NUCLEOTIDE SEQUENCE [LARGE SCALE GENOMIC DNA]</scope>
    <source>
        <strain evidence="1 2">DSM 16361</strain>
    </source>
</reference>
<sequence>MSENVILVFGVCGVNLRKITPIMNFFMGMAWEYWQLVIKFQCN</sequence>
<name>A0A238D6N6_THIDL</name>
<accession>A0A238D6N6</accession>
<dbReference type="EMBL" id="FLMQ01000056">
    <property type="protein sequence ID" value="SBP88977.1"/>
    <property type="molecule type" value="Genomic_DNA"/>
</dbReference>
<dbReference type="Proteomes" id="UP000214566">
    <property type="component" value="Unassembled WGS sequence"/>
</dbReference>
<proteinExistence type="predicted"/>
<gene>
    <name evidence="1" type="ORF">THIARS_70597</name>
</gene>
<dbReference type="AlphaFoldDB" id="A0A238D6N6"/>
<protein>
    <submittedName>
        <fullName evidence="1">Uncharacterized protein</fullName>
    </submittedName>
</protein>
<evidence type="ECO:0000313" key="2">
    <source>
        <dbReference type="Proteomes" id="UP000214566"/>
    </source>
</evidence>